<comment type="similarity">
    <text evidence="4">Belongs to the arginase family.</text>
</comment>
<dbReference type="GO" id="GO:0005737">
    <property type="term" value="C:cytoplasm"/>
    <property type="evidence" value="ECO:0007669"/>
    <property type="project" value="TreeGrafter"/>
</dbReference>
<dbReference type="EMBL" id="AP011750">
    <property type="protein sequence ID" value="BAL56525.1"/>
    <property type="molecule type" value="Genomic_DNA"/>
</dbReference>
<name>H5SK39_9BACT</name>
<evidence type="ECO:0000313" key="5">
    <source>
        <dbReference type="EMBL" id="BAL56525.1"/>
    </source>
</evidence>
<gene>
    <name evidence="5" type="ORF">HGMM_F40B03C13</name>
</gene>
<keyword evidence="3" id="KW-0464">Manganese</keyword>
<evidence type="ECO:0000256" key="1">
    <source>
        <dbReference type="ARBA" id="ARBA00022723"/>
    </source>
</evidence>
<dbReference type="InterPro" id="IPR006035">
    <property type="entry name" value="Ureohydrolase"/>
</dbReference>
<organism evidence="5">
    <name type="scientific">uncultured Bacteroidota bacterium</name>
    <dbReference type="NCBI Taxonomy" id="152509"/>
    <lineage>
        <taxon>Bacteria</taxon>
        <taxon>Pseudomonadati</taxon>
        <taxon>Bacteroidota</taxon>
        <taxon>environmental samples</taxon>
    </lineage>
</organism>
<accession>H5SK39</accession>
<evidence type="ECO:0000256" key="2">
    <source>
        <dbReference type="ARBA" id="ARBA00022801"/>
    </source>
</evidence>
<evidence type="ECO:0000256" key="4">
    <source>
        <dbReference type="PROSITE-ProRule" id="PRU00742"/>
    </source>
</evidence>
<proteinExistence type="inferred from homology"/>
<dbReference type="GO" id="GO:0030145">
    <property type="term" value="F:manganese ion binding"/>
    <property type="evidence" value="ECO:0007669"/>
    <property type="project" value="TreeGrafter"/>
</dbReference>
<reference evidence="5" key="2">
    <citation type="journal article" date="2012" name="PLoS ONE">
        <title>A Deeply Branching Thermophilic Bacterium with an Ancient Acetyl-CoA Pathway Dominates a Subsurface Ecosystem.</title>
        <authorList>
            <person name="Takami H."/>
            <person name="Noguchi H."/>
            <person name="Takaki Y."/>
            <person name="Uchiyama I."/>
            <person name="Toyoda A."/>
            <person name="Nishi S."/>
            <person name="Chee G.-J."/>
            <person name="Arai W."/>
            <person name="Nunoura T."/>
            <person name="Itoh T."/>
            <person name="Hattori M."/>
            <person name="Takai K."/>
        </authorList>
    </citation>
    <scope>NUCLEOTIDE SEQUENCE</scope>
</reference>
<dbReference type="SUPFAM" id="SSF52768">
    <property type="entry name" value="Arginase/deacetylase"/>
    <property type="match status" value="1"/>
</dbReference>
<dbReference type="PANTHER" id="PTHR43782:SF3">
    <property type="entry name" value="ARGINASE"/>
    <property type="match status" value="1"/>
</dbReference>
<protein>
    <submittedName>
        <fullName evidence="5">Arginase</fullName>
    </submittedName>
</protein>
<evidence type="ECO:0000256" key="3">
    <source>
        <dbReference type="ARBA" id="ARBA00023211"/>
    </source>
</evidence>
<dbReference type="Pfam" id="PF00491">
    <property type="entry name" value="Arginase"/>
    <property type="match status" value="1"/>
</dbReference>
<dbReference type="Gene3D" id="3.40.800.10">
    <property type="entry name" value="Ureohydrolase domain"/>
    <property type="match status" value="1"/>
</dbReference>
<keyword evidence="1" id="KW-0479">Metal-binding</keyword>
<reference evidence="5" key="1">
    <citation type="journal article" date="2005" name="Environ. Microbiol.">
        <title>Genetic and functional properties of uncultivated thermophilic crenarchaeotes from a subsurface gold mine as revealed by analysis of genome fragments.</title>
        <authorList>
            <person name="Nunoura T."/>
            <person name="Hirayama H."/>
            <person name="Takami H."/>
            <person name="Oida H."/>
            <person name="Nishi S."/>
            <person name="Shimamura S."/>
            <person name="Suzuki Y."/>
            <person name="Inagaki F."/>
            <person name="Takai K."/>
            <person name="Nealson K.H."/>
            <person name="Horikoshi K."/>
        </authorList>
    </citation>
    <scope>NUCLEOTIDE SEQUENCE</scope>
</reference>
<dbReference type="AlphaFoldDB" id="H5SK39"/>
<dbReference type="GO" id="GO:0004053">
    <property type="term" value="F:arginase activity"/>
    <property type="evidence" value="ECO:0007669"/>
    <property type="project" value="TreeGrafter"/>
</dbReference>
<sequence>MALQVVSVVCDWGAGQPGGAAGVMGWYQLALHYKHLAWLKAEHHAVVPSDLLAQWVGISEHPYAHRIEAWAGVAEQVRALVASLPLEKKTLFLTGDHSWAGVILQALVDRIPRLGVLWIDAHADFHNPATSPSGNLHGMPLAMATGLNTHRYHPVPEATWELWEAQVWGGLAPSQLLMVGLRSYEPPEKDLLDAHQIPYFLAQQLHREGMQPAIEAARALAERSDALYVSLDVDVWDPSFARGTTSPAPAGLSIAQVRTFLEEIWDLPQTRFVEVTEINPLLDRDNQTALYAYGTVRPFVDGEGAAGME</sequence>
<dbReference type="PANTHER" id="PTHR43782">
    <property type="entry name" value="ARGINASE"/>
    <property type="match status" value="1"/>
</dbReference>
<dbReference type="PROSITE" id="PS51409">
    <property type="entry name" value="ARGINASE_2"/>
    <property type="match status" value="1"/>
</dbReference>
<dbReference type="PRINTS" id="PR00116">
    <property type="entry name" value="ARGINASE"/>
</dbReference>
<keyword evidence="2" id="KW-0378">Hydrolase</keyword>
<dbReference type="InterPro" id="IPR023696">
    <property type="entry name" value="Ureohydrolase_dom_sf"/>
</dbReference>